<feature type="transmembrane region" description="Helical" evidence="1">
    <location>
        <begin position="95"/>
        <end position="112"/>
    </location>
</feature>
<feature type="transmembrane region" description="Helical" evidence="1">
    <location>
        <begin position="66"/>
        <end position="83"/>
    </location>
</feature>
<keyword evidence="1" id="KW-1133">Transmembrane helix</keyword>
<evidence type="ECO:0000313" key="3">
    <source>
        <dbReference type="Proteomes" id="UP001500064"/>
    </source>
</evidence>
<feature type="transmembrane region" description="Helical" evidence="1">
    <location>
        <begin position="34"/>
        <end position="54"/>
    </location>
</feature>
<evidence type="ECO:0000313" key="2">
    <source>
        <dbReference type="EMBL" id="GAA1624419.1"/>
    </source>
</evidence>
<organism evidence="2 3">
    <name type="scientific">Nonomuraea maheshkhaliensis</name>
    <dbReference type="NCBI Taxonomy" id="419590"/>
    <lineage>
        <taxon>Bacteria</taxon>
        <taxon>Bacillati</taxon>
        <taxon>Actinomycetota</taxon>
        <taxon>Actinomycetes</taxon>
        <taxon>Streptosporangiales</taxon>
        <taxon>Streptosporangiaceae</taxon>
        <taxon>Nonomuraea</taxon>
    </lineage>
</organism>
<proteinExistence type="predicted"/>
<name>A0ABN2EZX9_9ACTN</name>
<reference evidence="2 3" key="1">
    <citation type="journal article" date="2019" name="Int. J. Syst. Evol. Microbiol.">
        <title>The Global Catalogue of Microorganisms (GCM) 10K type strain sequencing project: providing services to taxonomists for standard genome sequencing and annotation.</title>
        <authorList>
            <consortium name="The Broad Institute Genomics Platform"/>
            <consortium name="The Broad Institute Genome Sequencing Center for Infectious Disease"/>
            <person name="Wu L."/>
            <person name="Ma J."/>
        </authorList>
    </citation>
    <scope>NUCLEOTIDE SEQUENCE [LARGE SCALE GENOMIC DNA]</scope>
    <source>
        <strain evidence="2 3">JCM 13929</strain>
    </source>
</reference>
<comment type="caution">
    <text evidence="2">The sequence shown here is derived from an EMBL/GenBank/DDBJ whole genome shotgun (WGS) entry which is preliminary data.</text>
</comment>
<dbReference type="EMBL" id="BAAAMU010000011">
    <property type="protein sequence ID" value="GAA1624419.1"/>
    <property type="molecule type" value="Genomic_DNA"/>
</dbReference>
<keyword evidence="3" id="KW-1185">Reference proteome</keyword>
<evidence type="ECO:0000256" key="1">
    <source>
        <dbReference type="SAM" id="Phobius"/>
    </source>
</evidence>
<dbReference type="Proteomes" id="UP001500064">
    <property type="component" value="Unassembled WGS sequence"/>
</dbReference>
<accession>A0ABN2EZX9</accession>
<keyword evidence="1" id="KW-0472">Membrane</keyword>
<sequence>MVFNLLKAALALGLTLVCLAIALPAQKRGKASRFVGVAMLTGGLGPVPVCWVAANEITSQDWKTGIGVFTLAALLAAVGAIGWDWKDGQLDRMGQWLMLALPSLALLVILTIDHAAPWLFDRAASAVNLITSGAGQ</sequence>
<protein>
    <submittedName>
        <fullName evidence="2">Uncharacterized protein</fullName>
    </submittedName>
</protein>
<gene>
    <name evidence="2" type="ORF">GCM10009733_021350</name>
</gene>
<dbReference type="RefSeq" id="WP_346103613.1">
    <property type="nucleotide sequence ID" value="NZ_BAAAMU010000011.1"/>
</dbReference>
<keyword evidence="1" id="KW-0812">Transmembrane</keyword>